<feature type="transmembrane region" description="Helical" evidence="3">
    <location>
        <begin position="62"/>
        <end position="83"/>
    </location>
</feature>
<gene>
    <name evidence="4" type="ORF">AKAME5_000342700</name>
</gene>
<dbReference type="AlphaFoldDB" id="A0AAD3M9U1"/>
<comment type="caution">
    <text evidence="4">The sequence shown here is derived from an EMBL/GenBank/DDBJ whole genome shotgun (WGS) entry which is preliminary data.</text>
</comment>
<dbReference type="EMBL" id="BRZM01000008">
    <property type="protein sequence ID" value="GLD49866.1"/>
    <property type="molecule type" value="Genomic_DNA"/>
</dbReference>
<feature type="region of interest" description="Disordered" evidence="2">
    <location>
        <begin position="153"/>
        <end position="189"/>
    </location>
</feature>
<protein>
    <submittedName>
        <fullName evidence="4">Uncharacterized protein</fullName>
    </submittedName>
</protein>
<evidence type="ECO:0000256" key="1">
    <source>
        <dbReference type="SAM" id="Coils"/>
    </source>
</evidence>
<evidence type="ECO:0000256" key="3">
    <source>
        <dbReference type="SAM" id="Phobius"/>
    </source>
</evidence>
<evidence type="ECO:0000313" key="5">
    <source>
        <dbReference type="Proteomes" id="UP001279410"/>
    </source>
</evidence>
<evidence type="ECO:0000313" key="4">
    <source>
        <dbReference type="EMBL" id="GLD49866.1"/>
    </source>
</evidence>
<evidence type="ECO:0000256" key="2">
    <source>
        <dbReference type="SAM" id="MobiDB-lite"/>
    </source>
</evidence>
<keyword evidence="1" id="KW-0175">Coiled coil</keyword>
<feature type="coiled-coil region" evidence="1">
    <location>
        <begin position="113"/>
        <end position="140"/>
    </location>
</feature>
<name>A0AAD3M9U1_LATJO</name>
<keyword evidence="5" id="KW-1185">Reference proteome</keyword>
<sequence>MLWFFCLLLPRLNRRTEIRSGLFKCEVTDTHSGKVQRFTFSRQSSAAHADEEVAKLQGWQRFIIVSVGLAALIIIVVAVNIWAKTKGTKTQMDENNYLNEFINQRPTAAEEIFRVLKKTIVEYEEEVDRQRRLLDKIRRTDLPQQHVCKEEEVLTERNSSLDQEDPEPLQIKEEQEEICTSHEGEQLTG</sequence>
<proteinExistence type="predicted"/>
<feature type="compositionally biased region" description="Basic and acidic residues" evidence="2">
    <location>
        <begin position="179"/>
        <end position="189"/>
    </location>
</feature>
<organism evidence="4 5">
    <name type="scientific">Lates japonicus</name>
    <name type="common">Japanese lates</name>
    <dbReference type="NCBI Taxonomy" id="270547"/>
    <lineage>
        <taxon>Eukaryota</taxon>
        <taxon>Metazoa</taxon>
        <taxon>Chordata</taxon>
        <taxon>Craniata</taxon>
        <taxon>Vertebrata</taxon>
        <taxon>Euteleostomi</taxon>
        <taxon>Actinopterygii</taxon>
        <taxon>Neopterygii</taxon>
        <taxon>Teleostei</taxon>
        <taxon>Neoteleostei</taxon>
        <taxon>Acanthomorphata</taxon>
        <taxon>Carangaria</taxon>
        <taxon>Carangaria incertae sedis</taxon>
        <taxon>Centropomidae</taxon>
        <taxon>Lates</taxon>
    </lineage>
</organism>
<keyword evidence="3" id="KW-0472">Membrane</keyword>
<dbReference type="Proteomes" id="UP001279410">
    <property type="component" value="Unassembled WGS sequence"/>
</dbReference>
<accession>A0AAD3M9U1</accession>
<keyword evidence="3" id="KW-1133">Transmembrane helix</keyword>
<reference evidence="4" key="1">
    <citation type="submission" date="2022-08" db="EMBL/GenBank/DDBJ databases">
        <title>Genome sequencing of akame (Lates japonicus).</title>
        <authorList>
            <person name="Hashiguchi Y."/>
            <person name="Takahashi H."/>
        </authorList>
    </citation>
    <scope>NUCLEOTIDE SEQUENCE</scope>
    <source>
        <strain evidence="4">Kochi</strain>
    </source>
</reference>
<keyword evidence="3" id="KW-0812">Transmembrane</keyword>